<dbReference type="SUPFAM" id="SSF161098">
    <property type="entry name" value="MetI-like"/>
    <property type="match status" value="1"/>
</dbReference>
<feature type="transmembrane region" description="Helical" evidence="7">
    <location>
        <begin position="101"/>
        <end position="122"/>
    </location>
</feature>
<proteinExistence type="inferred from homology"/>
<evidence type="ECO:0000256" key="5">
    <source>
        <dbReference type="ARBA" id="ARBA00022989"/>
    </source>
</evidence>
<evidence type="ECO:0000259" key="8">
    <source>
        <dbReference type="PROSITE" id="PS50928"/>
    </source>
</evidence>
<dbReference type="STRING" id="573413.Spirs_0626"/>
<dbReference type="InterPro" id="IPR051393">
    <property type="entry name" value="ABC_transporter_permease"/>
</dbReference>
<organism evidence="9 10">
    <name type="scientific">Sediminispirochaeta smaragdinae (strain DSM 11293 / JCM 15392 / SEBR 4228)</name>
    <name type="common">Spirochaeta smaragdinae</name>
    <dbReference type="NCBI Taxonomy" id="573413"/>
    <lineage>
        <taxon>Bacteria</taxon>
        <taxon>Pseudomonadati</taxon>
        <taxon>Spirochaetota</taxon>
        <taxon>Spirochaetia</taxon>
        <taxon>Spirochaetales</taxon>
        <taxon>Spirochaetaceae</taxon>
        <taxon>Sediminispirochaeta</taxon>
    </lineage>
</organism>
<dbReference type="Gene3D" id="1.10.3720.10">
    <property type="entry name" value="MetI-like"/>
    <property type="match status" value="1"/>
</dbReference>
<sequence length="320" mass="36299">MAVFSVYSFPKKDQLVKNRALTSQQTKKRKQSWKRDGIACLLLAPSLIFLTMFTLIPIVKSFYLSLMDLQLGMKKPVFIGLDNYTYLFSDPLFWKVMGNTVLFSLLTVIPSMVLGLALALLLNMRHKLTGLFRVSFFSPVVMPMIAVASIWMFIYMPDAGLLDQLLKSFGLPGQIFLQRSDTVLPALSVVYNWKEAGFLMIFFLSGLQNISTEMYEAARIDGARKFTIFWKLTFPLLMPTTIFVSTIALTDSFKLVDHIAMMTEGMPNNSSTTLLYFIYQNGFTYFNQGIASTLTVILLIIMLIAASLQFFTADSRIHYN</sequence>
<keyword evidence="4 7" id="KW-0812">Transmembrane</keyword>
<dbReference type="HOGENOM" id="CLU_016047_0_2_12"/>
<evidence type="ECO:0000256" key="2">
    <source>
        <dbReference type="ARBA" id="ARBA00022448"/>
    </source>
</evidence>
<dbReference type="PROSITE" id="PS50928">
    <property type="entry name" value="ABC_TM1"/>
    <property type="match status" value="1"/>
</dbReference>
<accession>E1RBN9</accession>
<gene>
    <name evidence="9" type="ordered locus">Spirs_0626</name>
</gene>
<keyword evidence="10" id="KW-1185">Reference proteome</keyword>
<keyword evidence="5 7" id="KW-1133">Transmembrane helix</keyword>
<feature type="transmembrane region" description="Helical" evidence="7">
    <location>
        <begin position="228"/>
        <end position="249"/>
    </location>
</feature>
<name>E1RBN9_SEDSS</name>
<keyword evidence="2 7" id="KW-0813">Transport</keyword>
<dbReference type="eggNOG" id="COG1175">
    <property type="taxonomic scope" value="Bacteria"/>
</dbReference>
<dbReference type="EMBL" id="CP002116">
    <property type="protein sequence ID" value="ADK79769.1"/>
    <property type="molecule type" value="Genomic_DNA"/>
</dbReference>
<feature type="transmembrane region" description="Helical" evidence="7">
    <location>
        <begin position="189"/>
        <end position="207"/>
    </location>
</feature>
<evidence type="ECO:0000256" key="3">
    <source>
        <dbReference type="ARBA" id="ARBA00022475"/>
    </source>
</evidence>
<keyword evidence="6 7" id="KW-0472">Membrane</keyword>
<comment type="subcellular location">
    <subcellularLocation>
        <location evidence="1 7">Cell membrane</location>
        <topology evidence="1 7">Multi-pass membrane protein</topology>
    </subcellularLocation>
</comment>
<dbReference type="InterPro" id="IPR000515">
    <property type="entry name" value="MetI-like"/>
</dbReference>
<dbReference type="GO" id="GO:0055085">
    <property type="term" value="P:transmembrane transport"/>
    <property type="evidence" value="ECO:0007669"/>
    <property type="project" value="InterPro"/>
</dbReference>
<reference evidence="9 10" key="1">
    <citation type="journal article" date="2010" name="Stand. Genomic Sci.">
        <title>Complete genome sequence of Spirochaeta smaragdinae type strain (SEBR 4228).</title>
        <authorList>
            <person name="Mavromatis K."/>
            <person name="Yasawong M."/>
            <person name="Chertkov O."/>
            <person name="Lapidus A."/>
            <person name="Lucas S."/>
            <person name="Nolan M."/>
            <person name="Del Rio T.G."/>
            <person name="Tice H."/>
            <person name="Cheng J.F."/>
            <person name="Pitluck S."/>
            <person name="Liolios K."/>
            <person name="Ivanova N."/>
            <person name="Tapia R."/>
            <person name="Han C."/>
            <person name="Bruce D."/>
            <person name="Goodwin L."/>
            <person name="Pati A."/>
            <person name="Chen A."/>
            <person name="Palaniappan K."/>
            <person name="Land M."/>
            <person name="Hauser L."/>
            <person name="Chang Y.J."/>
            <person name="Jeffries C.D."/>
            <person name="Detter J.C."/>
            <person name="Rohde M."/>
            <person name="Brambilla E."/>
            <person name="Spring S."/>
            <person name="Goker M."/>
            <person name="Sikorski J."/>
            <person name="Woyke T."/>
            <person name="Bristow J."/>
            <person name="Eisen J.A."/>
            <person name="Markowitz V."/>
            <person name="Hugenholtz P."/>
            <person name="Klenk H.P."/>
            <person name="Kyrpides N.C."/>
        </authorList>
    </citation>
    <scope>NUCLEOTIDE SEQUENCE [LARGE SCALE GENOMIC DNA]</scope>
    <source>
        <strain evidence="10">DSM 11293 / JCM 15392 / SEBR 4228</strain>
    </source>
</reference>
<protein>
    <submittedName>
        <fullName evidence="9">Binding-protein-dependent transport systems inner membrane component</fullName>
    </submittedName>
</protein>
<evidence type="ECO:0000256" key="6">
    <source>
        <dbReference type="ARBA" id="ARBA00023136"/>
    </source>
</evidence>
<feature type="transmembrane region" description="Helical" evidence="7">
    <location>
        <begin position="134"/>
        <end position="156"/>
    </location>
</feature>
<dbReference type="KEGG" id="ssm:Spirs_0626"/>
<evidence type="ECO:0000256" key="7">
    <source>
        <dbReference type="RuleBase" id="RU363032"/>
    </source>
</evidence>
<feature type="transmembrane region" description="Helical" evidence="7">
    <location>
        <begin position="290"/>
        <end position="311"/>
    </location>
</feature>
<dbReference type="Pfam" id="PF00528">
    <property type="entry name" value="BPD_transp_1"/>
    <property type="match status" value="1"/>
</dbReference>
<feature type="transmembrane region" description="Helical" evidence="7">
    <location>
        <begin position="37"/>
        <end position="59"/>
    </location>
</feature>
<evidence type="ECO:0000313" key="10">
    <source>
        <dbReference type="Proteomes" id="UP000002318"/>
    </source>
</evidence>
<feature type="domain" description="ABC transmembrane type-1" evidence="8">
    <location>
        <begin position="97"/>
        <end position="309"/>
    </location>
</feature>
<dbReference type="InterPro" id="IPR035906">
    <property type="entry name" value="MetI-like_sf"/>
</dbReference>
<dbReference type="CDD" id="cd06261">
    <property type="entry name" value="TM_PBP2"/>
    <property type="match status" value="1"/>
</dbReference>
<dbReference type="OrthoDB" id="368874at2"/>
<keyword evidence="3" id="KW-1003">Cell membrane</keyword>
<evidence type="ECO:0000313" key="9">
    <source>
        <dbReference type="EMBL" id="ADK79769.1"/>
    </source>
</evidence>
<dbReference type="GO" id="GO:0005886">
    <property type="term" value="C:plasma membrane"/>
    <property type="evidence" value="ECO:0007669"/>
    <property type="project" value="UniProtKB-SubCell"/>
</dbReference>
<dbReference type="AlphaFoldDB" id="E1RBN9"/>
<dbReference type="PANTHER" id="PTHR30193">
    <property type="entry name" value="ABC TRANSPORTER PERMEASE PROTEIN"/>
    <property type="match status" value="1"/>
</dbReference>
<comment type="similarity">
    <text evidence="7">Belongs to the binding-protein-dependent transport system permease family.</text>
</comment>
<evidence type="ECO:0000256" key="1">
    <source>
        <dbReference type="ARBA" id="ARBA00004651"/>
    </source>
</evidence>
<dbReference type="Proteomes" id="UP000002318">
    <property type="component" value="Chromosome"/>
</dbReference>
<dbReference type="PANTHER" id="PTHR30193:SF37">
    <property type="entry name" value="INNER MEMBRANE ABC TRANSPORTER PERMEASE PROTEIN YCJO"/>
    <property type="match status" value="1"/>
</dbReference>
<evidence type="ECO:0000256" key="4">
    <source>
        <dbReference type="ARBA" id="ARBA00022692"/>
    </source>
</evidence>